<name>A0ABW0BPA1_9ACTN</name>
<dbReference type="InterPro" id="IPR029066">
    <property type="entry name" value="PLP-binding_barrel"/>
</dbReference>
<dbReference type="Proteomes" id="UP001596087">
    <property type="component" value="Unassembled WGS sequence"/>
</dbReference>
<dbReference type="CDD" id="cd00635">
    <property type="entry name" value="PLPDE_III_YBL036c_like"/>
    <property type="match status" value="1"/>
</dbReference>
<feature type="modified residue" description="N6-(pyridoxal phosphate)lysine" evidence="2">
    <location>
        <position position="44"/>
    </location>
</feature>
<evidence type="ECO:0000256" key="3">
    <source>
        <dbReference type="RuleBase" id="RU004514"/>
    </source>
</evidence>
<comment type="caution">
    <text evidence="5">The sequence shown here is derived from an EMBL/GenBank/DDBJ whole genome shotgun (WGS) entry which is preliminary data.</text>
</comment>
<dbReference type="EMBL" id="JBHSKD010000027">
    <property type="protein sequence ID" value="MFC5178920.1"/>
    <property type="molecule type" value="Genomic_DNA"/>
</dbReference>
<sequence length="237" mass="24670">MNASAAERRQQVAAGLAEVQQRIAGACRDVGRDPGEVTLVVVTKFFPASDVRLLADLGVTDVGENRHQEAEAKAADCADLGLRWHYIGGLQSNKAAAVARYADVVESVDRAKLVGRLDQGAHDRGRPVDCLVQVSLDPPDTEGRAGADPADVPALAAAVEAAGMLTLRGVMAVAPLGADPADAFSRLAAVHRDLMADHPSATWVSAGMSGDLEHGIRAGATHVRVGSAILGPRPRIK</sequence>
<comment type="function">
    <text evidence="2">Pyridoxal 5'-phosphate (PLP)-binding protein, which is involved in PLP homeostasis.</text>
</comment>
<dbReference type="Pfam" id="PF01168">
    <property type="entry name" value="Ala_racemase_N"/>
    <property type="match status" value="1"/>
</dbReference>
<dbReference type="HAMAP" id="MF_02087">
    <property type="entry name" value="PLP_homeostasis"/>
    <property type="match status" value="1"/>
</dbReference>
<dbReference type="InterPro" id="IPR001608">
    <property type="entry name" value="Ala_racemase_N"/>
</dbReference>
<dbReference type="PANTHER" id="PTHR10146">
    <property type="entry name" value="PROLINE SYNTHETASE CO-TRANSCRIBED BACTERIAL HOMOLOG PROTEIN"/>
    <property type="match status" value="1"/>
</dbReference>
<organism evidence="5 6">
    <name type="scientific">Nocardioides taihuensis</name>
    <dbReference type="NCBI Taxonomy" id="1835606"/>
    <lineage>
        <taxon>Bacteria</taxon>
        <taxon>Bacillati</taxon>
        <taxon>Actinomycetota</taxon>
        <taxon>Actinomycetes</taxon>
        <taxon>Propionibacteriales</taxon>
        <taxon>Nocardioidaceae</taxon>
        <taxon>Nocardioides</taxon>
    </lineage>
</organism>
<dbReference type="NCBIfam" id="TIGR00044">
    <property type="entry name" value="YggS family pyridoxal phosphate-dependent enzyme"/>
    <property type="match status" value="1"/>
</dbReference>
<keyword evidence="6" id="KW-1185">Reference proteome</keyword>
<evidence type="ECO:0000313" key="6">
    <source>
        <dbReference type="Proteomes" id="UP001596087"/>
    </source>
</evidence>
<comment type="similarity">
    <text evidence="2 3">Belongs to the pyridoxal phosphate-binding protein YggS/PROSC family.</text>
</comment>
<accession>A0ABW0BPA1</accession>
<evidence type="ECO:0000259" key="4">
    <source>
        <dbReference type="Pfam" id="PF01168"/>
    </source>
</evidence>
<reference evidence="6" key="1">
    <citation type="journal article" date="2019" name="Int. J. Syst. Evol. Microbiol.">
        <title>The Global Catalogue of Microorganisms (GCM) 10K type strain sequencing project: providing services to taxonomists for standard genome sequencing and annotation.</title>
        <authorList>
            <consortium name="The Broad Institute Genomics Platform"/>
            <consortium name="The Broad Institute Genome Sequencing Center for Infectious Disease"/>
            <person name="Wu L."/>
            <person name="Ma J."/>
        </authorList>
    </citation>
    <scope>NUCLEOTIDE SEQUENCE [LARGE SCALE GENOMIC DNA]</scope>
    <source>
        <strain evidence="6">DFY41</strain>
    </source>
</reference>
<dbReference type="PANTHER" id="PTHR10146:SF14">
    <property type="entry name" value="PYRIDOXAL PHOSPHATE HOMEOSTASIS PROTEIN"/>
    <property type="match status" value="1"/>
</dbReference>
<gene>
    <name evidence="5" type="ORF">ACFPGP_19720</name>
</gene>
<dbReference type="PIRSF" id="PIRSF004848">
    <property type="entry name" value="YBL036c_PLPDEIII"/>
    <property type="match status" value="1"/>
</dbReference>
<protein>
    <recommendedName>
        <fullName evidence="2">Pyridoxal phosphate homeostasis protein</fullName>
        <shortName evidence="2">PLP homeostasis protein</shortName>
    </recommendedName>
</protein>
<evidence type="ECO:0000256" key="2">
    <source>
        <dbReference type="HAMAP-Rule" id="MF_02087"/>
    </source>
</evidence>
<evidence type="ECO:0000256" key="1">
    <source>
        <dbReference type="ARBA" id="ARBA00022898"/>
    </source>
</evidence>
<feature type="domain" description="Alanine racemase N-terminal" evidence="4">
    <location>
        <begin position="52"/>
        <end position="234"/>
    </location>
</feature>
<dbReference type="RefSeq" id="WP_378592696.1">
    <property type="nucleotide sequence ID" value="NZ_JBHSKD010000027.1"/>
</dbReference>
<proteinExistence type="inferred from homology"/>
<evidence type="ECO:0000313" key="5">
    <source>
        <dbReference type="EMBL" id="MFC5178920.1"/>
    </source>
</evidence>
<dbReference type="Gene3D" id="3.20.20.10">
    <property type="entry name" value="Alanine racemase"/>
    <property type="match status" value="1"/>
</dbReference>
<keyword evidence="1 2" id="KW-0663">Pyridoxal phosphate</keyword>
<dbReference type="SUPFAM" id="SSF51419">
    <property type="entry name" value="PLP-binding barrel"/>
    <property type="match status" value="1"/>
</dbReference>
<dbReference type="InterPro" id="IPR011078">
    <property type="entry name" value="PyrdxlP_homeostasis"/>
</dbReference>